<evidence type="ECO:0000313" key="1">
    <source>
        <dbReference type="EMBL" id="MFC4306718.1"/>
    </source>
</evidence>
<dbReference type="EMBL" id="JBHSED010000065">
    <property type="protein sequence ID" value="MFC4306718.1"/>
    <property type="molecule type" value="Genomic_DNA"/>
</dbReference>
<dbReference type="Proteomes" id="UP001595755">
    <property type="component" value="Unassembled WGS sequence"/>
</dbReference>
<accession>A0ABV8SGR3</accession>
<dbReference type="Pfam" id="PF13618">
    <property type="entry name" value="Gluconate_2-dh3"/>
    <property type="match status" value="1"/>
</dbReference>
<proteinExistence type="predicted"/>
<organism evidence="1 2">
    <name type="scientific">Cohnella boryungensis</name>
    <dbReference type="NCBI Taxonomy" id="768479"/>
    <lineage>
        <taxon>Bacteria</taxon>
        <taxon>Bacillati</taxon>
        <taxon>Bacillota</taxon>
        <taxon>Bacilli</taxon>
        <taxon>Bacillales</taxon>
        <taxon>Paenibacillaceae</taxon>
        <taxon>Cohnella</taxon>
    </lineage>
</organism>
<dbReference type="RefSeq" id="WP_204602217.1">
    <property type="nucleotide sequence ID" value="NZ_JBHSED010000065.1"/>
</dbReference>
<name>A0ABV8SGR3_9BACL</name>
<dbReference type="InterPro" id="IPR027056">
    <property type="entry name" value="Gluconate_2DH_su3"/>
</dbReference>
<evidence type="ECO:0000313" key="2">
    <source>
        <dbReference type="Proteomes" id="UP001595755"/>
    </source>
</evidence>
<reference evidence="2" key="1">
    <citation type="journal article" date="2019" name="Int. J. Syst. Evol. Microbiol.">
        <title>The Global Catalogue of Microorganisms (GCM) 10K type strain sequencing project: providing services to taxonomists for standard genome sequencing and annotation.</title>
        <authorList>
            <consortium name="The Broad Institute Genomics Platform"/>
            <consortium name="The Broad Institute Genome Sequencing Center for Infectious Disease"/>
            <person name="Wu L."/>
            <person name="Ma J."/>
        </authorList>
    </citation>
    <scope>NUCLEOTIDE SEQUENCE [LARGE SCALE GENOMIC DNA]</scope>
    <source>
        <strain evidence="2">CGMCC 4.1641</strain>
    </source>
</reference>
<keyword evidence="2" id="KW-1185">Reference proteome</keyword>
<comment type="caution">
    <text evidence="1">The sequence shown here is derived from an EMBL/GenBank/DDBJ whole genome shotgun (WGS) entry which is preliminary data.</text>
</comment>
<sequence>MPNYDTQYPNFDVMREKEHWDSHTREIVIERLTTEALRSYQYLSDQEAETLFRICAILLDDDRSPILSYVVYHFESVLQSGIGESQRKSGVPNQSDLIHGGLTWLDQVCEERYGLKFVALDKPVQELAIQQAVNGDFTRASLAVPIPVKDWIDKVLAEAVAAYYSHPSIWSEIGYAGPAYPRGYVRSELGLTDPWEARRDGK</sequence>
<protein>
    <submittedName>
        <fullName evidence="1">Gluconate 2-dehydrogenase subunit 3 family protein</fullName>
    </submittedName>
</protein>
<gene>
    <name evidence="1" type="ORF">ACFO1S_25180</name>
</gene>